<dbReference type="PANTHER" id="PTHR37540">
    <property type="entry name" value="TRANSCRIPTION FACTOR (ACR-2), PUTATIVE-RELATED-RELATED"/>
    <property type="match status" value="1"/>
</dbReference>
<feature type="compositionally biased region" description="Basic and acidic residues" evidence="1">
    <location>
        <begin position="41"/>
        <end position="52"/>
    </location>
</feature>
<evidence type="ECO:0000313" key="2">
    <source>
        <dbReference type="EMBL" id="KIV84627.1"/>
    </source>
</evidence>
<accession>A0A0D1YP65</accession>
<dbReference type="Pfam" id="PF11951">
    <property type="entry name" value="Fungal_trans_2"/>
    <property type="match status" value="1"/>
</dbReference>
<proteinExistence type="predicted"/>
<protein>
    <recommendedName>
        <fullName evidence="4">Transcription factor domain-containing protein</fullName>
    </recommendedName>
</protein>
<dbReference type="HOGENOM" id="CLU_565029_0_0_1"/>
<reference evidence="2 3" key="1">
    <citation type="submission" date="2015-01" db="EMBL/GenBank/DDBJ databases">
        <title>The Genome Sequence of Exophiala sideris CBS121828.</title>
        <authorList>
            <consortium name="The Broad Institute Genomics Platform"/>
            <person name="Cuomo C."/>
            <person name="de Hoog S."/>
            <person name="Gorbushina A."/>
            <person name="Stielow B."/>
            <person name="Teixiera M."/>
            <person name="Abouelleil A."/>
            <person name="Chapman S.B."/>
            <person name="Priest M."/>
            <person name="Young S.K."/>
            <person name="Wortman J."/>
            <person name="Nusbaum C."/>
            <person name="Birren B."/>
        </authorList>
    </citation>
    <scope>NUCLEOTIDE SEQUENCE [LARGE SCALE GENOMIC DNA]</scope>
    <source>
        <strain evidence="2 3">CBS 121828</strain>
    </source>
</reference>
<dbReference type="EMBL" id="KN846951">
    <property type="protein sequence ID" value="KIV84627.1"/>
    <property type="molecule type" value="Genomic_DNA"/>
</dbReference>
<dbReference type="PANTHER" id="PTHR37540:SF5">
    <property type="entry name" value="TRANSCRIPTION FACTOR DOMAIN-CONTAINING PROTEIN"/>
    <property type="match status" value="1"/>
</dbReference>
<evidence type="ECO:0000313" key="3">
    <source>
        <dbReference type="Proteomes" id="UP000053599"/>
    </source>
</evidence>
<dbReference type="AlphaFoldDB" id="A0A0D1YP65"/>
<dbReference type="Proteomes" id="UP000053599">
    <property type="component" value="Unassembled WGS sequence"/>
</dbReference>
<organism evidence="2 3">
    <name type="scientific">Exophiala sideris</name>
    <dbReference type="NCBI Taxonomy" id="1016849"/>
    <lineage>
        <taxon>Eukaryota</taxon>
        <taxon>Fungi</taxon>
        <taxon>Dikarya</taxon>
        <taxon>Ascomycota</taxon>
        <taxon>Pezizomycotina</taxon>
        <taxon>Eurotiomycetes</taxon>
        <taxon>Chaetothyriomycetidae</taxon>
        <taxon>Chaetothyriales</taxon>
        <taxon>Herpotrichiellaceae</taxon>
        <taxon>Exophiala</taxon>
    </lineage>
</organism>
<sequence length="483" mass="53675">MSSSGDPFVNYTKPEDLQAPANKGLVAAYIGRNFRNRSSSRRREQASPRHETSQGQWSVVPAGPSRNASAPHLTFGRTLSPFSLHYPRAGVWTDPFDALPIEQRAVIPKTMQYFMEVYAPSHLIREKHSSIWGGNAELQQYFRFAVDHKSMFSALMAISLCHIIMEEKGGITEDGDMLFYYGIALTDVRTALSIGSPSPNDALVASVMGLMAVDILLGQVAAFDIHWRGLRLIVEGWGGLDMLRFNTIHGPVYRGLNSFWAYLMQIYEPQDSERRVDPVDFPRPPLWPSEGSNVAMVPAAGVAPSGIAQLITEELLSVPVFKFILSRAARDSADRPQASHSHRHRHKDTAHQQCLEQIAFLLAGPHLTTTDLLLCTGLLFEVLHSSSVGKFIGPYERMAFVQSRRILRTERYLESPAQRECFAHMGLAVNDDREDPATRSAQSPRADFAKVLQFRRAFSEALGTVSGCADDHTEANENGEHVG</sequence>
<evidence type="ECO:0000256" key="1">
    <source>
        <dbReference type="SAM" id="MobiDB-lite"/>
    </source>
</evidence>
<evidence type="ECO:0008006" key="4">
    <source>
        <dbReference type="Google" id="ProtNLM"/>
    </source>
</evidence>
<feature type="region of interest" description="Disordered" evidence="1">
    <location>
        <begin position="34"/>
        <end position="63"/>
    </location>
</feature>
<gene>
    <name evidence="2" type="ORF">PV11_00400</name>
</gene>
<dbReference type="InterPro" id="IPR021858">
    <property type="entry name" value="Fun_TF"/>
</dbReference>
<name>A0A0D1YP65_9EURO</name>
<dbReference type="OrthoDB" id="3469225at2759"/>